<keyword evidence="2" id="KW-0808">Transferase</keyword>
<comment type="caution">
    <text evidence="6">The sequence shown here is derived from an EMBL/GenBank/DDBJ whole genome shotgun (WGS) entry which is preliminary data.</text>
</comment>
<accession>A0ABQ8IN67</accession>
<dbReference type="InterPro" id="IPR012967">
    <property type="entry name" value="COMT_dimerisation"/>
</dbReference>
<dbReference type="EMBL" id="JAFEMO010000001">
    <property type="protein sequence ID" value="KAH7578121.1"/>
    <property type="molecule type" value="Genomic_DNA"/>
</dbReference>
<keyword evidence="1" id="KW-0489">Methyltransferase</keyword>
<evidence type="ECO:0000313" key="7">
    <source>
        <dbReference type="Proteomes" id="UP000827721"/>
    </source>
</evidence>
<feature type="domain" description="O-methyltransferase C-terminal" evidence="4">
    <location>
        <begin position="140"/>
        <end position="345"/>
    </location>
</feature>
<dbReference type="PIRSF" id="PIRSF005739">
    <property type="entry name" value="O-mtase"/>
    <property type="match status" value="1"/>
</dbReference>
<proteinExistence type="predicted"/>
<keyword evidence="7" id="KW-1185">Reference proteome</keyword>
<dbReference type="Gene3D" id="1.10.10.10">
    <property type="entry name" value="Winged helix-like DNA-binding domain superfamily/Winged helix DNA-binding domain"/>
    <property type="match status" value="1"/>
</dbReference>
<evidence type="ECO:0000259" key="4">
    <source>
        <dbReference type="Pfam" id="PF00891"/>
    </source>
</evidence>
<keyword evidence="3" id="KW-0949">S-adenosyl-L-methionine</keyword>
<evidence type="ECO:0000256" key="1">
    <source>
        <dbReference type="ARBA" id="ARBA00022603"/>
    </source>
</evidence>
<evidence type="ECO:0000256" key="2">
    <source>
        <dbReference type="ARBA" id="ARBA00022679"/>
    </source>
</evidence>
<dbReference type="Pfam" id="PF00891">
    <property type="entry name" value="Methyltransf_2"/>
    <property type="match status" value="1"/>
</dbReference>
<evidence type="ECO:0000313" key="6">
    <source>
        <dbReference type="EMBL" id="KAH7578121.1"/>
    </source>
</evidence>
<dbReference type="SUPFAM" id="SSF46785">
    <property type="entry name" value="Winged helix' DNA-binding domain"/>
    <property type="match status" value="1"/>
</dbReference>
<dbReference type="Pfam" id="PF08100">
    <property type="entry name" value="Dimerisation"/>
    <property type="match status" value="1"/>
</dbReference>
<feature type="domain" description="O-methyltransferase dimerisation" evidence="5">
    <location>
        <begin position="31"/>
        <end position="117"/>
    </location>
</feature>
<gene>
    <name evidence="6" type="ORF">JRO89_XS01G0343300</name>
</gene>
<organism evidence="6 7">
    <name type="scientific">Xanthoceras sorbifolium</name>
    <dbReference type="NCBI Taxonomy" id="99658"/>
    <lineage>
        <taxon>Eukaryota</taxon>
        <taxon>Viridiplantae</taxon>
        <taxon>Streptophyta</taxon>
        <taxon>Embryophyta</taxon>
        <taxon>Tracheophyta</taxon>
        <taxon>Spermatophyta</taxon>
        <taxon>Magnoliopsida</taxon>
        <taxon>eudicotyledons</taxon>
        <taxon>Gunneridae</taxon>
        <taxon>Pentapetalae</taxon>
        <taxon>rosids</taxon>
        <taxon>malvids</taxon>
        <taxon>Sapindales</taxon>
        <taxon>Sapindaceae</taxon>
        <taxon>Xanthoceroideae</taxon>
        <taxon>Xanthoceras</taxon>
    </lineage>
</organism>
<dbReference type="InterPro" id="IPR001077">
    <property type="entry name" value="COMT_C"/>
</dbReference>
<evidence type="ECO:0000256" key="3">
    <source>
        <dbReference type="ARBA" id="ARBA00022691"/>
    </source>
</evidence>
<dbReference type="InterPro" id="IPR029063">
    <property type="entry name" value="SAM-dependent_MTases_sf"/>
</dbReference>
<dbReference type="InterPro" id="IPR036388">
    <property type="entry name" value="WH-like_DNA-bd_sf"/>
</dbReference>
<dbReference type="PANTHER" id="PTHR11746">
    <property type="entry name" value="O-METHYLTRANSFERASE"/>
    <property type="match status" value="1"/>
</dbReference>
<dbReference type="PROSITE" id="PS51683">
    <property type="entry name" value="SAM_OMT_II"/>
    <property type="match status" value="1"/>
</dbReference>
<protein>
    <submittedName>
        <fullName evidence="6">Uncharacterized protein</fullName>
    </submittedName>
</protein>
<dbReference type="InterPro" id="IPR016461">
    <property type="entry name" value="COMT-like"/>
</dbReference>
<sequence length="363" mass="40507">MPPPVETQQPIPNMQNEEEEEEAYYLYANSLATSVVLPMAMRTAVELDVFEIIGKAGPGAKLSALEIATQIPTRNPNAPAMLDRILRLLASYRVLDCSVSGPERLYGISPVSKYFVTNEDGVSLAPLLLLFLQSVFLESWPLLKDTIIEGGISFNKVHGMHFFEYVAVNEKLNNAYNKATFNHTTIVMKRTLESYKGFEQLQQLVDVGGGLGMTLDIITSKYPHIKAINFDLPHVIKDAPSYPRVEHISGDMFQSVPNGDAIFMKWVLNFCDDDHCLRLLKNCHTAIPDNGKVIVMNAVMPVVPEISDAGRDASNVDVFLLMRADGGTERTKEEFMALASRSGFKGINFVCCVCNYYIMEFYK</sequence>
<dbReference type="InterPro" id="IPR036390">
    <property type="entry name" value="WH_DNA-bd_sf"/>
</dbReference>
<reference evidence="6 7" key="1">
    <citation type="submission" date="2021-02" db="EMBL/GenBank/DDBJ databases">
        <title>Plant Genome Project.</title>
        <authorList>
            <person name="Zhang R.-G."/>
        </authorList>
    </citation>
    <scope>NUCLEOTIDE SEQUENCE [LARGE SCALE GENOMIC DNA]</scope>
    <source>
        <tissue evidence="6">Leaves</tissue>
    </source>
</reference>
<dbReference type="Proteomes" id="UP000827721">
    <property type="component" value="Unassembled WGS sequence"/>
</dbReference>
<dbReference type="Gene3D" id="3.40.50.150">
    <property type="entry name" value="Vaccinia Virus protein VP39"/>
    <property type="match status" value="1"/>
</dbReference>
<evidence type="ECO:0000259" key="5">
    <source>
        <dbReference type="Pfam" id="PF08100"/>
    </source>
</evidence>
<dbReference type="SUPFAM" id="SSF53335">
    <property type="entry name" value="S-adenosyl-L-methionine-dependent methyltransferases"/>
    <property type="match status" value="1"/>
</dbReference>
<name>A0ABQ8IN67_9ROSI</name>